<sequence length="167" mass="19173">MTSSSLLKQKQQMERGFFNGQEQPLYYPDDHPVHPGWFKGMAQILTERGYDAVESQLEMFARGQGGFEIIFLLKFHCKLNYIEQCWGYAKQNYHLLPPSSSANVLKKNVMKVLAGIPLESMCQFSICALHFTYAYSKGLNSQQAAWAVRKYRGHYTIPNAILHELCN</sequence>
<organism evidence="1 2">
    <name type="scientific">Macrolepiota fuliginosa MF-IS2</name>
    <dbReference type="NCBI Taxonomy" id="1400762"/>
    <lineage>
        <taxon>Eukaryota</taxon>
        <taxon>Fungi</taxon>
        <taxon>Dikarya</taxon>
        <taxon>Basidiomycota</taxon>
        <taxon>Agaricomycotina</taxon>
        <taxon>Agaricomycetes</taxon>
        <taxon>Agaricomycetidae</taxon>
        <taxon>Agaricales</taxon>
        <taxon>Agaricineae</taxon>
        <taxon>Agaricaceae</taxon>
        <taxon>Macrolepiota</taxon>
    </lineage>
</organism>
<protein>
    <submittedName>
        <fullName evidence="1">Uncharacterized protein</fullName>
    </submittedName>
</protein>
<keyword evidence="2" id="KW-1185">Reference proteome</keyword>
<accession>A0A9P5WWL2</accession>
<reference evidence="1" key="1">
    <citation type="submission" date="2020-11" db="EMBL/GenBank/DDBJ databases">
        <authorList>
            <consortium name="DOE Joint Genome Institute"/>
            <person name="Ahrendt S."/>
            <person name="Riley R."/>
            <person name="Andreopoulos W."/>
            <person name="Labutti K."/>
            <person name="Pangilinan J."/>
            <person name="Ruiz-Duenas F.J."/>
            <person name="Barrasa J.M."/>
            <person name="Sanchez-Garcia M."/>
            <person name="Camarero S."/>
            <person name="Miyauchi S."/>
            <person name="Serrano A."/>
            <person name="Linde D."/>
            <person name="Babiker R."/>
            <person name="Drula E."/>
            <person name="Ayuso-Fernandez I."/>
            <person name="Pacheco R."/>
            <person name="Padilla G."/>
            <person name="Ferreira P."/>
            <person name="Barriuso J."/>
            <person name="Kellner H."/>
            <person name="Castanera R."/>
            <person name="Alfaro M."/>
            <person name="Ramirez L."/>
            <person name="Pisabarro A.G."/>
            <person name="Kuo A."/>
            <person name="Tritt A."/>
            <person name="Lipzen A."/>
            <person name="He G."/>
            <person name="Yan M."/>
            <person name="Ng V."/>
            <person name="Cullen D."/>
            <person name="Martin F."/>
            <person name="Rosso M.-N."/>
            <person name="Henrissat B."/>
            <person name="Hibbett D."/>
            <person name="Martinez A.T."/>
            <person name="Grigoriev I.V."/>
        </authorList>
    </citation>
    <scope>NUCLEOTIDE SEQUENCE</scope>
    <source>
        <strain evidence="1">MF-IS2</strain>
    </source>
</reference>
<evidence type="ECO:0000313" key="1">
    <source>
        <dbReference type="EMBL" id="KAF9440158.1"/>
    </source>
</evidence>
<proteinExistence type="predicted"/>
<evidence type="ECO:0000313" key="2">
    <source>
        <dbReference type="Proteomes" id="UP000807342"/>
    </source>
</evidence>
<gene>
    <name evidence="1" type="ORF">P691DRAFT_794045</name>
</gene>
<name>A0A9P5WWL2_9AGAR</name>
<dbReference type="OrthoDB" id="2416294at2759"/>
<dbReference type="EMBL" id="MU152804">
    <property type="protein sequence ID" value="KAF9440158.1"/>
    <property type="molecule type" value="Genomic_DNA"/>
</dbReference>
<dbReference type="Proteomes" id="UP000807342">
    <property type="component" value="Unassembled WGS sequence"/>
</dbReference>
<dbReference type="AlphaFoldDB" id="A0A9P5WWL2"/>
<comment type="caution">
    <text evidence="1">The sequence shown here is derived from an EMBL/GenBank/DDBJ whole genome shotgun (WGS) entry which is preliminary data.</text>
</comment>